<evidence type="ECO:0000259" key="3">
    <source>
        <dbReference type="Pfam" id="PF02581"/>
    </source>
</evidence>
<dbReference type="InterPro" id="IPR013785">
    <property type="entry name" value="Aldolase_TIM"/>
</dbReference>
<dbReference type="InterPro" id="IPR022998">
    <property type="entry name" value="ThiamineP_synth_TenI"/>
</dbReference>
<dbReference type="RefSeq" id="WP_206983887.1">
    <property type="nucleotide sequence ID" value="NZ_JAFLQZ010000004.1"/>
</dbReference>
<evidence type="ECO:0000256" key="1">
    <source>
        <dbReference type="ARBA" id="ARBA00004948"/>
    </source>
</evidence>
<dbReference type="GO" id="GO:0004789">
    <property type="term" value="F:thiamine-phosphate diphosphorylase activity"/>
    <property type="evidence" value="ECO:0007669"/>
    <property type="project" value="TreeGrafter"/>
</dbReference>
<keyword evidence="5" id="KW-1185">Reference proteome</keyword>
<comment type="pathway">
    <text evidence="1">Cofactor biosynthesis; thiamine diphosphate biosynthesis.</text>
</comment>
<dbReference type="PANTHER" id="PTHR20857">
    <property type="entry name" value="THIAMINE-PHOSPHATE PYROPHOSPHORYLASE"/>
    <property type="match status" value="1"/>
</dbReference>
<dbReference type="AlphaFoldDB" id="A0A939EWR2"/>
<gene>
    <name evidence="4" type="ORF">J0X19_08655</name>
</gene>
<proteinExistence type="predicted"/>
<feature type="domain" description="Thiamine phosphate synthase/TenI" evidence="3">
    <location>
        <begin position="6"/>
        <end position="188"/>
    </location>
</feature>
<evidence type="ECO:0000313" key="5">
    <source>
        <dbReference type="Proteomes" id="UP000664144"/>
    </source>
</evidence>
<reference evidence="4" key="1">
    <citation type="submission" date="2021-03" db="EMBL/GenBank/DDBJ databases">
        <authorList>
            <person name="Kim M.K."/>
        </authorList>
    </citation>
    <scope>NUCLEOTIDE SEQUENCE</scope>
    <source>
        <strain evidence="4">BT186</strain>
    </source>
</reference>
<evidence type="ECO:0000256" key="2">
    <source>
        <dbReference type="ARBA" id="ARBA00022977"/>
    </source>
</evidence>
<dbReference type="Gene3D" id="3.20.20.70">
    <property type="entry name" value="Aldolase class I"/>
    <property type="match status" value="1"/>
</dbReference>
<accession>A0A939EWR2</accession>
<name>A0A939EWR2_9BACT</name>
<organism evidence="4 5">
    <name type="scientific">Hymenobacter telluris</name>
    <dbReference type="NCBI Taxonomy" id="2816474"/>
    <lineage>
        <taxon>Bacteria</taxon>
        <taxon>Pseudomonadati</taxon>
        <taxon>Bacteroidota</taxon>
        <taxon>Cytophagia</taxon>
        <taxon>Cytophagales</taxon>
        <taxon>Hymenobacteraceae</taxon>
        <taxon>Hymenobacter</taxon>
    </lineage>
</organism>
<dbReference type="PANTHER" id="PTHR20857:SF15">
    <property type="entry name" value="THIAMINE-PHOSPHATE SYNTHASE"/>
    <property type="match status" value="1"/>
</dbReference>
<evidence type="ECO:0000313" key="4">
    <source>
        <dbReference type="EMBL" id="MBO0358012.1"/>
    </source>
</evidence>
<dbReference type="InterPro" id="IPR036206">
    <property type="entry name" value="ThiamineP_synth_sf"/>
</dbReference>
<dbReference type="SUPFAM" id="SSF51391">
    <property type="entry name" value="Thiamin phosphate synthase"/>
    <property type="match status" value="1"/>
</dbReference>
<dbReference type="Proteomes" id="UP000664144">
    <property type="component" value="Unassembled WGS sequence"/>
</dbReference>
<protein>
    <submittedName>
        <fullName evidence="4">Thiamine phosphate synthase</fullName>
    </submittedName>
</protein>
<dbReference type="CDD" id="cd00564">
    <property type="entry name" value="TMP_TenI"/>
    <property type="match status" value="1"/>
</dbReference>
<dbReference type="GO" id="GO:0005737">
    <property type="term" value="C:cytoplasm"/>
    <property type="evidence" value="ECO:0007669"/>
    <property type="project" value="TreeGrafter"/>
</dbReference>
<sequence length="206" mass="23385">MPFALLIVTQPERIAAEPGLLARLFEHGLTVAHLRKPGWSMAEMEGYLHQIPPQYHARLVVHSHYALALRYNLRGIHLTEQSRRHPQTPALLRKLRGRSVSASFHSLTEVAQHRRRYHYVFLSPLFDSTSKAGYRSNFRLEEVQRAIHQWQRRSSYVPQVVALGGVTPANISQVQQAGFAGAAVLGGIWQHPDPVAALRRLQSEIR</sequence>
<keyword evidence="2" id="KW-0784">Thiamine biosynthesis</keyword>
<dbReference type="EMBL" id="JAFLQZ010000004">
    <property type="protein sequence ID" value="MBO0358012.1"/>
    <property type="molecule type" value="Genomic_DNA"/>
</dbReference>
<comment type="caution">
    <text evidence="4">The sequence shown here is derived from an EMBL/GenBank/DDBJ whole genome shotgun (WGS) entry which is preliminary data.</text>
</comment>
<dbReference type="Pfam" id="PF02581">
    <property type="entry name" value="TMP-TENI"/>
    <property type="match status" value="1"/>
</dbReference>
<dbReference type="GO" id="GO:0009228">
    <property type="term" value="P:thiamine biosynthetic process"/>
    <property type="evidence" value="ECO:0007669"/>
    <property type="project" value="UniProtKB-KW"/>
</dbReference>